<evidence type="ECO:0000256" key="2">
    <source>
        <dbReference type="ARBA" id="ARBA00003921"/>
    </source>
</evidence>
<keyword evidence="24" id="KW-1185">Reference proteome</keyword>
<evidence type="ECO:0000256" key="3">
    <source>
        <dbReference type="ARBA" id="ARBA00004496"/>
    </source>
</evidence>
<dbReference type="Proteomes" id="UP000282438">
    <property type="component" value="Chromosome"/>
</dbReference>
<dbReference type="PIRSF" id="PIRSF039102">
    <property type="entry name" value="Ddl/VanB"/>
    <property type="match status" value="1"/>
</dbReference>
<dbReference type="Pfam" id="PF07478">
    <property type="entry name" value="Dala_Dala_lig_C"/>
    <property type="match status" value="1"/>
</dbReference>
<dbReference type="GO" id="GO:0071555">
    <property type="term" value="P:cell wall organization"/>
    <property type="evidence" value="ECO:0007669"/>
    <property type="project" value="UniProtKB-KW"/>
</dbReference>
<evidence type="ECO:0000259" key="22">
    <source>
        <dbReference type="PROSITE" id="PS50975"/>
    </source>
</evidence>
<dbReference type="EMBL" id="CP034433">
    <property type="protein sequence ID" value="AZN37667.1"/>
    <property type="molecule type" value="Genomic_DNA"/>
</dbReference>
<evidence type="ECO:0000256" key="19">
    <source>
        <dbReference type="PIRSR" id="PIRSR039102-1"/>
    </source>
</evidence>
<dbReference type="GO" id="GO:0008360">
    <property type="term" value="P:regulation of cell shape"/>
    <property type="evidence" value="ECO:0007669"/>
    <property type="project" value="UniProtKB-KW"/>
</dbReference>
<comment type="pathway">
    <text evidence="17">Glycan biosynthesis.</text>
</comment>
<dbReference type="InterPro" id="IPR005905">
    <property type="entry name" value="D_ala_D_ala"/>
</dbReference>
<dbReference type="InterPro" id="IPR011095">
    <property type="entry name" value="Dala_Dala_lig_C"/>
</dbReference>
<gene>
    <name evidence="18" type="primary">ddl</name>
    <name evidence="23" type="ORF">EJO50_15045</name>
</gene>
<dbReference type="GO" id="GO:0046872">
    <property type="term" value="F:metal ion binding"/>
    <property type="evidence" value="ECO:0007669"/>
    <property type="project" value="UniProtKB-KW"/>
</dbReference>
<dbReference type="Gene3D" id="3.30.470.20">
    <property type="entry name" value="ATP-grasp fold, B domain"/>
    <property type="match status" value="1"/>
</dbReference>
<keyword evidence="14 20" id="KW-0464">Manganese</keyword>
<evidence type="ECO:0000256" key="6">
    <source>
        <dbReference type="ARBA" id="ARBA00022490"/>
    </source>
</evidence>
<dbReference type="FunFam" id="3.40.50.20:FF:000013">
    <property type="entry name" value="D-alanine--D-alanine ligase"/>
    <property type="match status" value="1"/>
</dbReference>
<dbReference type="UniPathway" id="UPA00219"/>
<dbReference type="PANTHER" id="PTHR23132">
    <property type="entry name" value="D-ALANINE--D-ALANINE LIGASE"/>
    <property type="match status" value="1"/>
</dbReference>
<comment type="cofactor">
    <cofactor evidence="1">
        <name>Mn(2+)</name>
        <dbReference type="ChEBI" id="CHEBI:29035"/>
    </cofactor>
</comment>
<dbReference type="InterPro" id="IPR013815">
    <property type="entry name" value="ATP_grasp_subdomain_1"/>
</dbReference>
<comment type="cofactor">
    <cofactor evidence="20">
        <name>Mg(2+)</name>
        <dbReference type="ChEBI" id="CHEBI:18420"/>
    </cofactor>
    <cofactor evidence="20">
        <name>Mn(2+)</name>
        <dbReference type="ChEBI" id="CHEBI:29035"/>
    </cofactor>
    <text evidence="20">Binds 2 magnesium or manganese ions per subunit.</text>
</comment>
<reference evidence="23 24" key="1">
    <citation type="submission" date="2018-12" db="EMBL/GenBank/DDBJ databases">
        <title>Complete genome sequence of Iodobacter sp. H11R3.</title>
        <authorList>
            <person name="Bae J.-W."/>
        </authorList>
    </citation>
    <scope>NUCLEOTIDE SEQUENCE [LARGE SCALE GENOMIC DNA]</scope>
    <source>
        <strain evidence="23 24">H11R3</strain>
    </source>
</reference>
<feature type="active site" evidence="19">
    <location>
        <position position="276"/>
    </location>
</feature>
<feature type="active site" evidence="19">
    <location>
        <position position="145"/>
    </location>
</feature>
<evidence type="ECO:0000313" key="24">
    <source>
        <dbReference type="Proteomes" id="UP000282438"/>
    </source>
</evidence>
<evidence type="ECO:0000256" key="20">
    <source>
        <dbReference type="PIRSR" id="PIRSR039102-3"/>
    </source>
</evidence>
<feature type="active site" evidence="19">
    <location>
        <position position="17"/>
    </location>
</feature>
<protein>
    <recommendedName>
        <fullName evidence="18">D-alanine--D-alanine ligase</fullName>
        <ecNumber evidence="18">6.3.2.4</ecNumber>
    </recommendedName>
    <alternativeName>
        <fullName evidence="18">D-Ala-D-Ala ligase</fullName>
    </alternativeName>
    <alternativeName>
        <fullName evidence="18">D-alanylalanine synthetase</fullName>
    </alternativeName>
</protein>
<evidence type="ECO:0000256" key="7">
    <source>
        <dbReference type="ARBA" id="ARBA00022598"/>
    </source>
</evidence>
<dbReference type="Gene3D" id="3.30.1490.20">
    <property type="entry name" value="ATP-grasp fold, A domain"/>
    <property type="match status" value="1"/>
</dbReference>
<evidence type="ECO:0000256" key="1">
    <source>
        <dbReference type="ARBA" id="ARBA00001936"/>
    </source>
</evidence>
<proteinExistence type="inferred from homology"/>
<dbReference type="SUPFAM" id="SSF56059">
    <property type="entry name" value="Glutathione synthetase ATP-binding domain-like"/>
    <property type="match status" value="1"/>
</dbReference>
<dbReference type="InterPro" id="IPR000291">
    <property type="entry name" value="D-Ala_lig_Van_CS"/>
</dbReference>
<dbReference type="OrthoDB" id="9813261at2"/>
<dbReference type="AlphaFoldDB" id="A0A3S8ZVZ0"/>
<dbReference type="GO" id="GO:0005737">
    <property type="term" value="C:cytoplasm"/>
    <property type="evidence" value="ECO:0007669"/>
    <property type="project" value="UniProtKB-SubCell"/>
</dbReference>
<dbReference type="KEGG" id="iod:EJO50_15045"/>
<evidence type="ECO:0000256" key="4">
    <source>
        <dbReference type="ARBA" id="ARBA00004752"/>
    </source>
</evidence>
<evidence type="ECO:0000256" key="8">
    <source>
        <dbReference type="ARBA" id="ARBA00022723"/>
    </source>
</evidence>
<evidence type="ECO:0000313" key="23">
    <source>
        <dbReference type="EMBL" id="AZN37667.1"/>
    </source>
</evidence>
<dbReference type="GO" id="GO:0009252">
    <property type="term" value="P:peptidoglycan biosynthetic process"/>
    <property type="evidence" value="ECO:0007669"/>
    <property type="project" value="UniProtKB-UniRule"/>
</dbReference>
<dbReference type="NCBIfam" id="TIGR01205">
    <property type="entry name" value="D_ala_D_alaTIGR"/>
    <property type="match status" value="1"/>
</dbReference>
<feature type="binding site" evidence="20">
    <location>
        <position position="265"/>
    </location>
    <ligand>
        <name>Mg(2+)</name>
        <dbReference type="ChEBI" id="CHEBI:18420"/>
        <label>1</label>
    </ligand>
</feature>
<dbReference type="InterPro" id="IPR011761">
    <property type="entry name" value="ATP-grasp"/>
</dbReference>
<comment type="pathway">
    <text evidence="4 18">Cell wall biogenesis; peptidoglycan biosynthesis.</text>
</comment>
<comment type="catalytic activity">
    <reaction evidence="16 18">
        <text>2 D-alanine + ATP = D-alanyl-D-alanine + ADP + phosphate + H(+)</text>
        <dbReference type="Rhea" id="RHEA:11224"/>
        <dbReference type="ChEBI" id="CHEBI:15378"/>
        <dbReference type="ChEBI" id="CHEBI:30616"/>
        <dbReference type="ChEBI" id="CHEBI:43474"/>
        <dbReference type="ChEBI" id="CHEBI:57416"/>
        <dbReference type="ChEBI" id="CHEBI:57822"/>
        <dbReference type="ChEBI" id="CHEBI:456216"/>
        <dbReference type="EC" id="6.3.2.4"/>
    </reaction>
</comment>
<dbReference type="PROSITE" id="PS50975">
    <property type="entry name" value="ATP_GRASP"/>
    <property type="match status" value="1"/>
</dbReference>
<dbReference type="NCBIfam" id="NF002378">
    <property type="entry name" value="PRK01372.1"/>
    <property type="match status" value="1"/>
</dbReference>
<evidence type="ECO:0000256" key="14">
    <source>
        <dbReference type="ARBA" id="ARBA00023211"/>
    </source>
</evidence>
<keyword evidence="12 18" id="KW-0133">Cell shape</keyword>
<evidence type="ECO:0000256" key="13">
    <source>
        <dbReference type="ARBA" id="ARBA00022984"/>
    </source>
</evidence>
<sequence>MNKYGKVAVVMGGTSAEREVSLMSGKGVLEALLARGVDAHAFDPATKPLDALKTEGFDRAFLILHGPFGEDGTLQGALEVMGIPYTGCGVLASALGMDKLRSKLIWQALGLPIPAFEILTESSDFTAIEQKLGLPLFVKPACEGSSIGVSKVKNTGELASAFKEAYKYDKIVIAEQFIGGGEYTAAVLGEQVLSFVKIEPATEFYDYEAKYIRDDTVYRCPAGLSAQLNEQIAGYVKQAFWALGGKGWARIDFLMDEAGKPYLLEANTAPGMTSHSLFPMAAREAGLSYEDLVLQVLNSTLE</sequence>
<keyword evidence="10 21" id="KW-0067">ATP-binding</keyword>
<evidence type="ECO:0000256" key="18">
    <source>
        <dbReference type="HAMAP-Rule" id="MF_00047"/>
    </source>
</evidence>
<dbReference type="Pfam" id="PF01820">
    <property type="entry name" value="Dala_Dala_lig_N"/>
    <property type="match status" value="1"/>
</dbReference>
<dbReference type="Gene3D" id="3.40.50.20">
    <property type="match status" value="1"/>
</dbReference>
<dbReference type="FunFam" id="3.30.1490.20:FF:000007">
    <property type="entry name" value="D-alanine--D-alanine ligase"/>
    <property type="match status" value="1"/>
</dbReference>
<feature type="domain" description="ATP-grasp" evidence="22">
    <location>
        <begin position="103"/>
        <end position="298"/>
    </location>
</feature>
<evidence type="ECO:0000256" key="21">
    <source>
        <dbReference type="PROSITE-ProRule" id="PRU00409"/>
    </source>
</evidence>
<evidence type="ECO:0000256" key="5">
    <source>
        <dbReference type="ARBA" id="ARBA00010871"/>
    </source>
</evidence>
<dbReference type="PANTHER" id="PTHR23132:SF23">
    <property type="entry name" value="D-ALANINE--D-ALANINE LIGASE B"/>
    <property type="match status" value="1"/>
</dbReference>
<evidence type="ECO:0000256" key="11">
    <source>
        <dbReference type="ARBA" id="ARBA00022842"/>
    </source>
</evidence>
<keyword evidence="7 18" id="KW-0436">Ligase</keyword>
<name>A0A3S8ZVZ0_9NEIS</name>
<dbReference type="SUPFAM" id="SSF52440">
    <property type="entry name" value="PreATP-grasp domain"/>
    <property type="match status" value="1"/>
</dbReference>
<evidence type="ECO:0000256" key="9">
    <source>
        <dbReference type="ARBA" id="ARBA00022741"/>
    </source>
</evidence>
<dbReference type="HAMAP" id="MF_00047">
    <property type="entry name" value="Dala_Dala_lig"/>
    <property type="match status" value="1"/>
</dbReference>
<feature type="binding site" evidence="20">
    <location>
        <position position="267"/>
    </location>
    <ligand>
        <name>Mg(2+)</name>
        <dbReference type="ChEBI" id="CHEBI:18420"/>
        <label>2</label>
    </ligand>
</feature>
<dbReference type="EC" id="6.3.2.4" evidence="18"/>
<evidence type="ECO:0000256" key="17">
    <source>
        <dbReference type="ARBA" id="ARBA00060592"/>
    </source>
</evidence>
<dbReference type="RefSeq" id="WP_125975514.1">
    <property type="nucleotide sequence ID" value="NZ_CP034433.1"/>
</dbReference>
<dbReference type="PROSITE" id="PS00843">
    <property type="entry name" value="DALA_DALA_LIGASE_1"/>
    <property type="match status" value="1"/>
</dbReference>
<evidence type="ECO:0000256" key="15">
    <source>
        <dbReference type="ARBA" id="ARBA00023316"/>
    </source>
</evidence>
<dbReference type="InterPro" id="IPR016185">
    <property type="entry name" value="PreATP-grasp_dom_sf"/>
</dbReference>
<dbReference type="FunFam" id="3.30.470.20:FF:000008">
    <property type="entry name" value="D-alanine--D-alanine ligase"/>
    <property type="match status" value="1"/>
</dbReference>
<comment type="function">
    <text evidence="2 18">Cell wall formation.</text>
</comment>
<keyword evidence="13 18" id="KW-0573">Peptidoglycan synthesis</keyword>
<keyword evidence="9 21" id="KW-0547">Nucleotide-binding</keyword>
<organism evidence="23 24">
    <name type="scientific">Iodobacter ciconiae</name>
    <dbReference type="NCBI Taxonomy" id="2496266"/>
    <lineage>
        <taxon>Bacteria</taxon>
        <taxon>Pseudomonadati</taxon>
        <taxon>Pseudomonadota</taxon>
        <taxon>Betaproteobacteria</taxon>
        <taxon>Neisseriales</taxon>
        <taxon>Chitinibacteraceae</taxon>
        <taxon>Iodobacter</taxon>
    </lineage>
</organism>
<dbReference type="InterPro" id="IPR011127">
    <property type="entry name" value="Dala_Dala_lig_N"/>
</dbReference>
<feature type="binding site" evidence="20">
    <location>
        <position position="265"/>
    </location>
    <ligand>
        <name>Mg(2+)</name>
        <dbReference type="ChEBI" id="CHEBI:18420"/>
        <label>2</label>
    </ligand>
</feature>
<comment type="similarity">
    <text evidence="5 18">Belongs to the D-alanine--D-alanine ligase family.</text>
</comment>
<dbReference type="GO" id="GO:0005524">
    <property type="term" value="F:ATP binding"/>
    <property type="evidence" value="ECO:0007669"/>
    <property type="project" value="UniProtKB-UniRule"/>
</dbReference>
<dbReference type="PROSITE" id="PS00844">
    <property type="entry name" value="DALA_DALA_LIGASE_2"/>
    <property type="match status" value="1"/>
</dbReference>
<keyword evidence="8 20" id="KW-0479">Metal-binding</keyword>
<dbReference type="GO" id="GO:0008716">
    <property type="term" value="F:D-alanine-D-alanine ligase activity"/>
    <property type="evidence" value="ECO:0007669"/>
    <property type="project" value="UniProtKB-UniRule"/>
</dbReference>
<accession>A0A3S8ZVZ0</accession>
<feature type="binding site" evidence="20">
    <location>
        <position position="252"/>
    </location>
    <ligand>
        <name>Mg(2+)</name>
        <dbReference type="ChEBI" id="CHEBI:18420"/>
        <label>1</label>
    </ligand>
</feature>
<keyword evidence="15 18" id="KW-0961">Cell wall biogenesis/degradation</keyword>
<comment type="subcellular location">
    <subcellularLocation>
        <location evidence="3 18">Cytoplasm</location>
    </subcellularLocation>
</comment>
<evidence type="ECO:0000256" key="16">
    <source>
        <dbReference type="ARBA" id="ARBA00047614"/>
    </source>
</evidence>
<keyword evidence="11 20" id="KW-0460">Magnesium</keyword>
<evidence type="ECO:0000256" key="10">
    <source>
        <dbReference type="ARBA" id="ARBA00022840"/>
    </source>
</evidence>
<evidence type="ECO:0000256" key="12">
    <source>
        <dbReference type="ARBA" id="ARBA00022960"/>
    </source>
</evidence>
<keyword evidence="6 18" id="KW-0963">Cytoplasm</keyword>